<accession>A0A8J1UCS0</accession>
<keyword evidence="2" id="KW-1185">Reference proteome</keyword>
<reference evidence="1" key="1">
    <citation type="submission" date="2022-03" db="EMBL/GenBank/DDBJ databases">
        <authorList>
            <person name="Martin C."/>
        </authorList>
    </citation>
    <scope>NUCLEOTIDE SEQUENCE</scope>
</reference>
<evidence type="ECO:0000313" key="1">
    <source>
        <dbReference type="EMBL" id="CAH1785659.1"/>
    </source>
</evidence>
<dbReference type="Proteomes" id="UP000749559">
    <property type="component" value="Unassembled WGS sequence"/>
</dbReference>
<protein>
    <submittedName>
        <fullName evidence="1">Uncharacterized protein</fullName>
    </submittedName>
</protein>
<gene>
    <name evidence="1" type="ORF">OFUS_LOCUS11679</name>
</gene>
<dbReference type="EMBL" id="CAIIXF020000006">
    <property type="protein sequence ID" value="CAH1785659.1"/>
    <property type="molecule type" value="Genomic_DNA"/>
</dbReference>
<dbReference type="AlphaFoldDB" id="A0A8J1UCS0"/>
<feature type="non-terminal residue" evidence="1">
    <location>
        <position position="1"/>
    </location>
</feature>
<name>A0A8J1UCS0_OWEFU</name>
<comment type="caution">
    <text evidence="1">The sequence shown here is derived from an EMBL/GenBank/DDBJ whole genome shotgun (WGS) entry which is preliminary data.</text>
</comment>
<proteinExistence type="predicted"/>
<organism evidence="1 2">
    <name type="scientific">Owenia fusiformis</name>
    <name type="common">Polychaete worm</name>
    <dbReference type="NCBI Taxonomy" id="6347"/>
    <lineage>
        <taxon>Eukaryota</taxon>
        <taxon>Metazoa</taxon>
        <taxon>Spiralia</taxon>
        <taxon>Lophotrochozoa</taxon>
        <taxon>Annelida</taxon>
        <taxon>Polychaeta</taxon>
        <taxon>Sedentaria</taxon>
        <taxon>Canalipalpata</taxon>
        <taxon>Sabellida</taxon>
        <taxon>Oweniida</taxon>
        <taxon>Oweniidae</taxon>
        <taxon>Owenia</taxon>
    </lineage>
</organism>
<sequence length="211" mass="24372">NYQIEKYMTNSHVIKGPLPQALSIRTNTPTSREQLHMKMNTGDMTKLFLILALAYLMADMACGAILRKHGSKSDVHAATKKSEDGTEKQQGVIVTERDYKNEMHTLLQLVKASQNDFPKHMHQLEKLVDQYVDANKIETSSVTVPITSMRRRRSIHKRHSKRHHKSRQAKLRRYEMLVWRSMMGGFPMFHNFDASAFTSDANSRSRIPRYG</sequence>
<evidence type="ECO:0000313" key="2">
    <source>
        <dbReference type="Proteomes" id="UP000749559"/>
    </source>
</evidence>